<dbReference type="EMBL" id="UINC01034698">
    <property type="protein sequence ID" value="SVB25948.1"/>
    <property type="molecule type" value="Genomic_DNA"/>
</dbReference>
<feature type="non-terminal residue" evidence="1">
    <location>
        <position position="185"/>
    </location>
</feature>
<proteinExistence type="predicted"/>
<reference evidence="1" key="1">
    <citation type="submission" date="2018-05" db="EMBL/GenBank/DDBJ databases">
        <authorList>
            <person name="Lanie J.A."/>
            <person name="Ng W.-L."/>
            <person name="Kazmierczak K.M."/>
            <person name="Andrzejewski T.M."/>
            <person name="Davidsen T.M."/>
            <person name="Wayne K.J."/>
            <person name="Tettelin H."/>
            <person name="Glass J.I."/>
            <person name="Rusch D."/>
            <person name="Podicherti R."/>
            <person name="Tsui H.-C.T."/>
            <person name="Winkler M.E."/>
        </authorList>
    </citation>
    <scope>NUCLEOTIDE SEQUENCE</scope>
</reference>
<protein>
    <recommendedName>
        <fullName evidence="2">SD-repeat containing protein B domain-containing protein</fullName>
    </recommendedName>
</protein>
<dbReference type="Gene3D" id="2.60.40.1120">
    <property type="entry name" value="Carboxypeptidase-like, regulatory domain"/>
    <property type="match status" value="1"/>
</dbReference>
<evidence type="ECO:0000313" key="1">
    <source>
        <dbReference type="EMBL" id="SVB25948.1"/>
    </source>
</evidence>
<sequence>MTEKRNSRIALLAVVMLLSGALLGLISEDASAANAVGFISSDSPSGVSVTFINQETGASQSVTSSADGSYSFNNLDDGEYSVRYSKVGFLSVLDTWSVPSDLPLDDVAMYLAPAGSTSVTVNVKDGGGTDINGATVSLMSTTTEDSWWSDVSVGYTVSNSTGVDGNAGFDSLTSDEYTIRVEASG</sequence>
<organism evidence="1">
    <name type="scientific">marine metagenome</name>
    <dbReference type="NCBI Taxonomy" id="408172"/>
    <lineage>
        <taxon>unclassified sequences</taxon>
        <taxon>metagenomes</taxon>
        <taxon>ecological metagenomes</taxon>
    </lineage>
</organism>
<dbReference type="SUPFAM" id="SSF49478">
    <property type="entry name" value="Cna protein B-type domain"/>
    <property type="match status" value="1"/>
</dbReference>
<dbReference type="Pfam" id="PF13620">
    <property type="entry name" value="CarboxypepD_reg"/>
    <property type="match status" value="1"/>
</dbReference>
<dbReference type="InterPro" id="IPR013783">
    <property type="entry name" value="Ig-like_fold"/>
</dbReference>
<gene>
    <name evidence="1" type="ORF">METZ01_LOCUS178802</name>
</gene>
<dbReference type="Gene3D" id="2.60.40.10">
    <property type="entry name" value="Immunoglobulins"/>
    <property type="match status" value="1"/>
</dbReference>
<evidence type="ECO:0008006" key="2">
    <source>
        <dbReference type="Google" id="ProtNLM"/>
    </source>
</evidence>
<dbReference type="AlphaFoldDB" id="A0A382CIC5"/>
<name>A0A382CIC5_9ZZZZ</name>
<accession>A0A382CIC5</accession>